<evidence type="ECO:0000313" key="6">
    <source>
        <dbReference type="Proteomes" id="UP001407405"/>
    </source>
</evidence>
<dbReference type="InterPro" id="IPR047057">
    <property type="entry name" value="MerR_fam"/>
</dbReference>
<dbReference type="SMART" id="SM00422">
    <property type="entry name" value="HTH_MERR"/>
    <property type="match status" value="1"/>
</dbReference>
<dbReference type="PANTHER" id="PTHR30204:SF94">
    <property type="entry name" value="HEAVY METAL-DEPENDENT TRANSCRIPTIONAL REGULATOR HI_0293-RELATED"/>
    <property type="match status" value="1"/>
</dbReference>
<dbReference type="Proteomes" id="UP001407405">
    <property type="component" value="Unassembled WGS sequence"/>
</dbReference>
<sequence>MQFSIGQVSRMFGFTRQAVRFYEEKGLIKPVKDAAGRRSYDENAIARLISARKYLAMGYQISEVVKQFSASTPESIAETLDRKYAETSDKIKHLMMVAAIIDEYRGKIRALPELVGKFVMRQSPPLAFFYSQPDNVLQEELVPDTMVWVDALPVSKITAFYDGQQMQAHQTMKRKHKGFSIDLHQADGYGLLALKTTRCIPERLCAHTVLAVRSEEIASLNVADETLSFLSNAGLEMDGDPWGQIIFSDSNQDKPHEVKPYRQYIDLWLPVKKAR</sequence>
<keyword evidence="6" id="KW-1185">Reference proteome</keyword>
<dbReference type="PROSITE" id="PS50937">
    <property type="entry name" value="HTH_MERR_2"/>
    <property type="match status" value="1"/>
</dbReference>
<name>A0ABU9VZG8_9CLOT</name>
<organism evidence="5 6">
    <name type="scientific">Anoxynatronum sibiricum</name>
    <dbReference type="NCBI Taxonomy" id="210623"/>
    <lineage>
        <taxon>Bacteria</taxon>
        <taxon>Bacillati</taxon>
        <taxon>Bacillota</taxon>
        <taxon>Clostridia</taxon>
        <taxon>Eubacteriales</taxon>
        <taxon>Clostridiaceae</taxon>
        <taxon>Anoxynatronum</taxon>
    </lineage>
</organism>
<dbReference type="Gene3D" id="1.10.1660.10">
    <property type="match status" value="1"/>
</dbReference>
<protein>
    <submittedName>
        <fullName evidence="5">MerR family transcriptional regulator</fullName>
    </submittedName>
</protein>
<comment type="caution">
    <text evidence="5">The sequence shown here is derived from an EMBL/GenBank/DDBJ whole genome shotgun (WGS) entry which is preliminary data.</text>
</comment>
<keyword evidence="1" id="KW-0805">Transcription regulation</keyword>
<evidence type="ECO:0000256" key="3">
    <source>
        <dbReference type="ARBA" id="ARBA00023163"/>
    </source>
</evidence>
<keyword evidence="3" id="KW-0804">Transcription</keyword>
<evidence type="ECO:0000256" key="2">
    <source>
        <dbReference type="ARBA" id="ARBA00023125"/>
    </source>
</evidence>
<reference evidence="5 6" key="1">
    <citation type="submission" date="2024-04" db="EMBL/GenBank/DDBJ databases">
        <title>Genome sequencing and metabolic network reconstruction of aminoacids and betaine degradation by Anoxynatronum sibiricum.</title>
        <authorList>
            <person name="Detkova E.N."/>
            <person name="Boltjanskaja Y.V."/>
            <person name="Mardanov A.V."/>
            <person name="Kevbrin V."/>
        </authorList>
    </citation>
    <scope>NUCLEOTIDE SEQUENCE [LARGE SCALE GENOMIC DNA]</scope>
    <source>
        <strain evidence="5 6">Z-7981</strain>
    </source>
</reference>
<dbReference type="EMBL" id="JBCITM010000021">
    <property type="protein sequence ID" value="MEN1761756.1"/>
    <property type="molecule type" value="Genomic_DNA"/>
</dbReference>
<dbReference type="InterPro" id="IPR009061">
    <property type="entry name" value="DNA-bd_dom_put_sf"/>
</dbReference>
<dbReference type="RefSeq" id="WP_343187043.1">
    <property type="nucleotide sequence ID" value="NZ_JBCITM010000021.1"/>
</dbReference>
<accession>A0ABU9VZG8</accession>
<dbReference type="Pfam" id="PF13411">
    <property type="entry name" value="MerR_1"/>
    <property type="match status" value="1"/>
</dbReference>
<feature type="domain" description="HTH merR-type" evidence="4">
    <location>
        <begin position="1"/>
        <end position="70"/>
    </location>
</feature>
<dbReference type="SUPFAM" id="SSF46955">
    <property type="entry name" value="Putative DNA-binding domain"/>
    <property type="match status" value="1"/>
</dbReference>
<evidence type="ECO:0000259" key="4">
    <source>
        <dbReference type="PROSITE" id="PS50937"/>
    </source>
</evidence>
<proteinExistence type="predicted"/>
<dbReference type="InterPro" id="IPR000551">
    <property type="entry name" value="MerR-type_HTH_dom"/>
</dbReference>
<keyword evidence="2" id="KW-0238">DNA-binding</keyword>
<gene>
    <name evidence="5" type="ORF">AAIG11_14815</name>
</gene>
<evidence type="ECO:0000313" key="5">
    <source>
        <dbReference type="EMBL" id="MEN1761756.1"/>
    </source>
</evidence>
<dbReference type="CDD" id="cd00592">
    <property type="entry name" value="HTH_MerR-like"/>
    <property type="match status" value="1"/>
</dbReference>
<dbReference type="PANTHER" id="PTHR30204">
    <property type="entry name" value="REDOX-CYCLING DRUG-SENSING TRANSCRIPTIONAL ACTIVATOR SOXR"/>
    <property type="match status" value="1"/>
</dbReference>
<evidence type="ECO:0000256" key="1">
    <source>
        <dbReference type="ARBA" id="ARBA00023015"/>
    </source>
</evidence>